<keyword evidence="6" id="KW-0963">Cytoplasm</keyword>
<keyword evidence="12" id="KW-0966">Cell projection</keyword>
<feature type="domain" description="Flagellar assembly protein FliH/Type III secretion system HrpE" evidence="11">
    <location>
        <begin position="127"/>
        <end position="253"/>
    </location>
</feature>
<evidence type="ECO:0000256" key="3">
    <source>
        <dbReference type="ARBA" id="ARBA00006602"/>
    </source>
</evidence>
<keyword evidence="7" id="KW-1005">Bacterial flagellum biogenesis</keyword>
<evidence type="ECO:0000256" key="5">
    <source>
        <dbReference type="ARBA" id="ARBA00022448"/>
    </source>
</evidence>
<dbReference type="PANTHER" id="PTHR34982:SF1">
    <property type="entry name" value="FLAGELLAR ASSEMBLY PROTEIN FLIH"/>
    <property type="match status" value="1"/>
</dbReference>
<protein>
    <recommendedName>
        <fullName evidence="4">Flagellar assembly protein FliH</fullName>
    </recommendedName>
</protein>
<reference evidence="13" key="1">
    <citation type="journal article" date="2019" name="Int. J. Syst. Evol. Microbiol.">
        <title>The Global Catalogue of Microorganisms (GCM) 10K type strain sequencing project: providing services to taxonomists for standard genome sequencing and annotation.</title>
        <authorList>
            <consortium name="The Broad Institute Genomics Platform"/>
            <consortium name="The Broad Institute Genome Sequencing Center for Infectious Disease"/>
            <person name="Wu L."/>
            <person name="Ma J."/>
        </authorList>
    </citation>
    <scope>NUCLEOTIDE SEQUENCE [LARGE SCALE GENOMIC DNA]</scope>
    <source>
        <strain evidence="13">CGMCC 1.15922</strain>
    </source>
</reference>
<keyword evidence="10" id="KW-0175">Coiled coil</keyword>
<keyword evidence="12" id="KW-0282">Flagellum</keyword>
<evidence type="ECO:0000313" key="12">
    <source>
        <dbReference type="EMBL" id="GHE80861.1"/>
    </source>
</evidence>
<evidence type="ECO:0000256" key="1">
    <source>
        <dbReference type="ARBA" id="ARBA00003041"/>
    </source>
</evidence>
<dbReference type="RefSeq" id="WP_189376631.1">
    <property type="nucleotide sequence ID" value="NZ_BNAH01000002.1"/>
</dbReference>
<dbReference type="InterPro" id="IPR018035">
    <property type="entry name" value="Flagellar_FliH/T3SS_HrpE"/>
</dbReference>
<keyword evidence="5" id="KW-0813">Transport</keyword>
<dbReference type="EMBL" id="BNAH01000002">
    <property type="protein sequence ID" value="GHE80861.1"/>
    <property type="molecule type" value="Genomic_DNA"/>
</dbReference>
<proteinExistence type="inferred from homology"/>
<sequence>MKNFNSNNSLEQVVKLSDDQDLDVWSLPDVTQETSVENEKTNAFGKKSTWVYEPPEVDEPVLAPLTADEIESIRQAAHEEGFNQGKEEGFTAGFEKGLKSGHEEGVTKGHEDGLEQGLAQGKEEIEKLTQQWQQLIEQLHQPMKVVESHVEQQLLQLVVKLTEAVTLHETKMNPEIILSAIKAGMKALPVQEAQTQILLHPDDIKLIEKEVPADVITEQGWRLLAAPQLTPGGCQIENSTSNIDLTLETKLKEVLDSFLQDALHQ</sequence>
<comment type="function">
    <text evidence="1">Needed for flagellar regrowth and assembly.</text>
</comment>
<dbReference type="InterPro" id="IPR000563">
    <property type="entry name" value="Flag_FliH"/>
</dbReference>
<comment type="subcellular location">
    <subcellularLocation>
        <location evidence="2">Cytoplasm</location>
    </subcellularLocation>
</comment>
<evidence type="ECO:0000256" key="7">
    <source>
        <dbReference type="ARBA" id="ARBA00022795"/>
    </source>
</evidence>
<accession>A0ABQ3IGQ9</accession>
<keyword evidence="9" id="KW-1006">Bacterial flagellum protein export</keyword>
<dbReference type="SUPFAM" id="SSF160527">
    <property type="entry name" value="V-type ATPase subunit E-like"/>
    <property type="match status" value="1"/>
</dbReference>
<evidence type="ECO:0000256" key="9">
    <source>
        <dbReference type="ARBA" id="ARBA00023225"/>
    </source>
</evidence>
<keyword evidence="12" id="KW-0969">Cilium</keyword>
<keyword evidence="13" id="KW-1185">Reference proteome</keyword>
<evidence type="ECO:0000313" key="13">
    <source>
        <dbReference type="Proteomes" id="UP000626370"/>
    </source>
</evidence>
<comment type="similarity">
    <text evidence="3">Belongs to the FliH family.</text>
</comment>
<name>A0ABQ3IGQ9_9GAMM</name>
<dbReference type="PRINTS" id="PR01003">
    <property type="entry name" value="FLGFLIH"/>
</dbReference>
<dbReference type="Proteomes" id="UP000626370">
    <property type="component" value="Unassembled WGS sequence"/>
</dbReference>
<evidence type="ECO:0000259" key="11">
    <source>
        <dbReference type="Pfam" id="PF02108"/>
    </source>
</evidence>
<dbReference type="NCBIfam" id="NF004270">
    <property type="entry name" value="PRK05687.2-1"/>
    <property type="match status" value="1"/>
</dbReference>
<evidence type="ECO:0000256" key="10">
    <source>
        <dbReference type="SAM" id="Coils"/>
    </source>
</evidence>
<feature type="coiled-coil region" evidence="10">
    <location>
        <begin position="111"/>
        <end position="138"/>
    </location>
</feature>
<comment type="caution">
    <text evidence="12">The sequence shown here is derived from an EMBL/GenBank/DDBJ whole genome shotgun (WGS) entry which is preliminary data.</text>
</comment>
<dbReference type="Pfam" id="PF02108">
    <property type="entry name" value="FliH"/>
    <property type="match status" value="1"/>
</dbReference>
<keyword evidence="8" id="KW-0653">Protein transport</keyword>
<evidence type="ECO:0000256" key="4">
    <source>
        <dbReference type="ARBA" id="ARBA00016507"/>
    </source>
</evidence>
<dbReference type="PANTHER" id="PTHR34982">
    <property type="entry name" value="YOP PROTEINS TRANSLOCATION PROTEIN L"/>
    <property type="match status" value="1"/>
</dbReference>
<gene>
    <name evidence="12" type="primary">fliH</name>
    <name evidence="12" type="ORF">GCM10011501_06110</name>
</gene>
<dbReference type="InterPro" id="IPR051472">
    <property type="entry name" value="T3SS_Stator/FliH"/>
</dbReference>
<evidence type="ECO:0000256" key="8">
    <source>
        <dbReference type="ARBA" id="ARBA00022927"/>
    </source>
</evidence>
<evidence type="ECO:0000256" key="6">
    <source>
        <dbReference type="ARBA" id="ARBA00022490"/>
    </source>
</evidence>
<evidence type="ECO:0000256" key="2">
    <source>
        <dbReference type="ARBA" id="ARBA00004496"/>
    </source>
</evidence>
<organism evidence="12 13">
    <name type="scientific">Thalassotalea profundi</name>
    <dbReference type="NCBI Taxonomy" id="2036687"/>
    <lineage>
        <taxon>Bacteria</taxon>
        <taxon>Pseudomonadati</taxon>
        <taxon>Pseudomonadota</taxon>
        <taxon>Gammaproteobacteria</taxon>
        <taxon>Alteromonadales</taxon>
        <taxon>Colwelliaceae</taxon>
        <taxon>Thalassotalea</taxon>
    </lineage>
</organism>